<name>A0A0C2N4A9_THEKT</name>
<dbReference type="OrthoDB" id="10251809at2759"/>
<dbReference type="SUPFAM" id="SSF117281">
    <property type="entry name" value="Kelch motif"/>
    <property type="match status" value="1"/>
</dbReference>
<proteinExistence type="predicted"/>
<protein>
    <recommendedName>
        <fullName evidence="3">Kelch domain-containing protein 10</fullName>
    </recommendedName>
</protein>
<evidence type="ECO:0000313" key="1">
    <source>
        <dbReference type="EMBL" id="KII71145.1"/>
    </source>
</evidence>
<sequence length="115" mass="13326">MSGGKIFGIDTYYSDIWKIDLETLEWVKLDYSLKTGLFSHRMSIVDDCYLYSFGSFCLDLDFLNAFERFTLQLPSIYRLCLESFCRSPNVGSYLMALPSAIVNELNFDNYSSFDI</sequence>
<keyword evidence="2" id="KW-1185">Reference proteome</keyword>
<dbReference type="Proteomes" id="UP000031668">
    <property type="component" value="Unassembled WGS sequence"/>
</dbReference>
<evidence type="ECO:0008006" key="3">
    <source>
        <dbReference type="Google" id="ProtNLM"/>
    </source>
</evidence>
<comment type="caution">
    <text evidence="1">The sequence shown here is derived from an EMBL/GenBank/DDBJ whole genome shotgun (WGS) entry which is preliminary data.</text>
</comment>
<dbReference type="Gene3D" id="2.120.10.80">
    <property type="entry name" value="Kelch-type beta propeller"/>
    <property type="match status" value="1"/>
</dbReference>
<organism evidence="1 2">
    <name type="scientific">Thelohanellus kitauei</name>
    <name type="common">Myxosporean</name>
    <dbReference type="NCBI Taxonomy" id="669202"/>
    <lineage>
        <taxon>Eukaryota</taxon>
        <taxon>Metazoa</taxon>
        <taxon>Cnidaria</taxon>
        <taxon>Myxozoa</taxon>
        <taxon>Myxosporea</taxon>
        <taxon>Bivalvulida</taxon>
        <taxon>Platysporina</taxon>
        <taxon>Myxobolidae</taxon>
        <taxon>Thelohanellus</taxon>
    </lineage>
</organism>
<reference evidence="1 2" key="1">
    <citation type="journal article" date="2014" name="Genome Biol. Evol.">
        <title>The genome of the myxosporean Thelohanellus kitauei shows adaptations to nutrient acquisition within its fish host.</title>
        <authorList>
            <person name="Yang Y."/>
            <person name="Xiong J."/>
            <person name="Zhou Z."/>
            <person name="Huo F."/>
            <person name="Miao W."/>
            <person name="Ran C."/>
            <person name="Liu Y."/>
            <person name="Zhang J."/>
            <person name="Feng J."/>
            <person name="Wang M."/>
            <person name="Wang M."/>
            <person name="Wang L."/>
            <person name="Yao B."/>
        </authorList>
    </citation>
    <scope>NUCLEOTIDE SEQUENCE [LARGE SCALE GENOMIC DNA]</scope>
    <source>
        <strain evidence="1">Wuqing</strain>
    </source>
</reference>
<accession>A0A0C2N4A9</accession>
<gene>
    <name evidence="1" type="ORF">RF11_09164</name>
</gene>
<dbReference type="EMBL" id="JWZT01001836">
    <property type="protein sequence ID" value="KII71145.1"/>
    <property type="molecule type" value="Genomic_DNA"/>
</dbReference>
<evidence type="ECO:0000313" key="2">
    <source>
        <dbReference type="Proteomes" id="UP000031668"/>
    </source>
</evidence>
<dbReference type="AlphaFoldDB" id="A0A0C2N4A9"/>
<dbReference type="InterPro" id="IPR015915">
    <property type="entry name" value="Kelch-typ_b-propeller"/>
</dbReference>